<dbReference type="InterPro" id="IPR023213">
    <property type="entry name" value="CAT-like_dom_sf"/>
</dbReference>
<reference evidence="13" key="1">
    <citation type="submission" date="2013-11" db="EMBL/GenBank/DDBJ databases">
        <title>Symbiont-containing voluminous jelly as an extraordinary maternal gift for overwintering insect nymphs.</title>
        <authorList>
            <person name="Kaiwa N."/>
            <person name="Hosokawa T."/>
            <person name="Nikoh N."/>
            <person name="Meng X.Y."/>
            <person name="Tanahashi M."/>
            <person name="Moriyama M."/>
            <person name="Maeda T."/>
            <person name="Yamaguchi K."/>
            <person name="Shigenobu S."/>
            <person name="Ito M."/>
            <person name="Fukatsu T."/>
        </authorList>
    </citation>
    <scope>NUCLEOTIDE SEQUENCE [LARGE SCALE GENOMIC DNA]</scope>
    <source>
        <strain evidence="13">UwTKB</strain>
    </source>
</reference>
<evidence type="ECO:0000259" key="10">
    <source>
        <dbReference type="PROSITE" id="PS50968"/>
    </source>
</evidence>
<dbReference type="InterPro" id="IPR001078">
    <property type="entry name" value="2-oxoacid_DH_actylTfrase"/>
</dbReference>
<evidence type="ECO:0000256" key="5">
    <source>
        <dbReference type="ARBA" id="ARBA00022823"/>
    </source>
</evidence>
<dbReference type="GO" id="GO:0031405">
    <property type="term" value="F:lipoic acid binding"/>
    <property type="evidence" value="ECO:0007669"/>
    <property type="project" value="TreeGrafter"/>
</dbReference>
<dbReference type="InterPro" id="IPR000089">
    <property type="entry name" value="Biotin_lipoyl"/>
</dbReference>
<dbReference type="SUPFAM" id="SSF52777">
    <property type="entry name" value="CoA-dependent acyltransferases"/>
    <property type="match status" value="1"/>
</dbReference>
<dbReference type="OrthoDB" id="9805770at2"/>
<dbReference type="GO" id="GO:0004742">
    <property type="term" value="F:dihydrolipoyllysine-residue acetyltransferase activity"/>
    <property type="evidence" value="ECO:0007669"/>
    <property type="project" value="UniProtKB-EC"/>
</dbReference>
<sequence>MDYEIKLPDIGHNIAEVIEILVKVGDHIQQEQSLIIIEDNKASIEVPSPQSGIIKHINVNIGEKIKTGSIIMVLDLLTNEVQKKKQNDSKKYQTIVLPNISNESVEVIDIFVKKGEIIKKEQSIISVEGNKASIEIPSPFEGVVNKILINVGEKITEGTEILILEEVIKSIVDKVILSKELKKDINIKKNKYVHATPLIRRIARKFCINLEKVKATGRKNRILKEDIQKHIANIADLSKTKDNFHLNDKIISHHTEKSINYNFQEFGEVEELKLTSVQKISGMRLSNNWKNIPHVTQYDEVDITDLENFRKKQNLELKLQTKVTLLSFIIKALSKTLKKFPKFNSSLSIDKNKIILKKYYNIGIAVETKKGLIVPVIKDVLYKGIVDLSSEILQIILKARECKLKTSEMNGGCFTISSLGNLGGTAFSPIINAPEVGILGISRASIKPLWDGKEFIPRLILPLSLSFDHRVIDGADGVRFIKYINKMLSDIRYLIM</sequence>
<dbReference type="SUPFAM" id="SSF47005">
    <property type="entry name" value="Peripheral subunit-binding domain of 2-oxo acid dehydrogenase complex"/>
    <property type="match status" value="1"/>
</dbReference>
<feature type="domain" description="Lipoyl-binding" evidence="10">
    <location>
        <begin position="2"/>
        <end position="75"/>
    </location>
</feature>
<comment type="function">
    <text evidence="7">The pyruvate dehydrogenase complex catalyzes the overall conversion of pyruvate to acetyl-CoA and CO(2). It contains multiple copies of three enzymatic components: pyruvate dehydrogenase (E1), dihydrolipoamide acetyltransferase (E2) and lipoamide dehydrogenase (E3).</text>
</comment>
<comment type="catalytic activity">
    <reaction evidence="8">
        <text>N(6)-[(R)-dihydrolipoyl]-L-lysyl-[protein] + acetyl-CoA = N(6)-[(R)-S(8)-acetyldihydrolipoyl]-L-lysyl-[protein] + CoA</text>
        <dbReference type="Rhea" id="RHEA:17017"/>
        <dbReference type="Rhea" id="RHEA-COMP:10475"/>
        <dbReference type="Rhea" id="RHEA-COMP:10478"/>
        <dbReference type="ChEBI" id="CHEBI:57287"/>
        <dbReference type="ChEBI" id="CHEBI:57288"/>
        <dbReference type="ChEBI" id="CHEBI:83100"/>
        <dbReference type="ChEBI" id="CHEBI:83111"/>
        <dbReference type="EC" id="2.3.1.12"/>
    </reaction>
</comment>
<dbReference type="Gene3D" id="3.30.559.10">
    <property type="entry name" value="Chloramphenicol acetyltransferase-like domain"/>
    <property type="match status" value="1"/>
</dbReference>
<evidence type="ECO:0000256" key="6">
    <source>
        <dbReference type="ARBA" id="ARBA00023315"/>
    </source>
</evidence>
<dbReference type="InterPro" id="IPR004167">
    <property type="entry name" value="PSBD"/>
</dbReference>
<keyword evidence="12" id="KW-0670">Pyruvate</keyword>
<comment type="cofactor">
    <cofactor evidence="1 9">
        <name>(R)-lipoate</name>
        <dbReference type="ChEBI" id="CHEBI:83088"/>
    </cofactor>
</comment>
<dbReference type="CDD" id="cd06849">
    <property type="entry name" value="lipoyl_domain"/>
    <property type="match status" value="2"/>
</dbReference>
<dbReference type="GO" id="GO:0005737">
    <property type="term" value="C:cytoplasm"/>
    <property type="evidence" value="ECO:0007669"/>
    <property type="project" value="TreeGrafter"/>
</dbReference>
<dbReference type="PROSITE" id="PS50968">
    <property type="entry name" value="BIOTINYL_LIPOYL"/>
    <property type="match status" value="2"/>
</dbReference>
<comment type="similarity">
    <text evidence="2 9">Belongs to the 2-oxoacid dehydrogenase family.</text>
</comment>
<reference evidence="12 13" key="2">
    <citation type="journal article" date="2014" name="Curr. Biol.">
        <title>Symbiont-Supplemented Maternal Investment Underpinning Host's Ecological Adaptation.</title>
        <authorList>
            <person name="Kaiwa N."/>
            <person name="Hosokawa T."/>
            <person name="Nikoh N."/>
            <person name="Tanahashi M."/>
            <person name="Moriyama M."/>
            <person name="Meng X.Y."/>
            <person name="Maeda T."/>
            <person name="Yamaguchi K."/>
            <person name="Shigenobu S."/>
            <person name="Ito M."/>
            <person name="Fukatsu T."/>
        </authorList>
    </citation>
    <scope>NUCLEOTIDE SEQUENCE [LARGE SCALE GENOMIC DNA]</scope>
    <source>
        <strain evidence="12 13">UwTKB</strain>
    </source>
</reference>
<dbReference type="Gene3D" id="2.40.50.100">
    <property type="match status" value="2"/>
</dbReference>
<dbReference type="GO" id="GO:0006086">
    <property type="term" value="P:pyruvate decarboxylation to acetyl-CoA"/>
    <property type="evidence" value="ECO:0007669"/>
    <property type="project" value="TreeGrafter"/>
</dbReference>
<feature type="domain" description="Peripheral subunit-binding (PSBD)" evidence="11">
    <location>
        <begin position="194"/>
        <end position="231"/>
    </location>
</feature>
<evidence type="ECO:0000256" key="2">
    <source>
        <dbReference type="ARBA" id="ARBA00007317"/>
    </source>
</evidence>
<dbReference type="Proteomes" id="UP000031627">
    <property type="component" value="Chromosome"/>
</dbReference>
<accession>A0A090ALI9</accession>
<dbReference type="InterPro" id="IPR011053">
    <property type="entry name" value="Single_hybrid_motif"/>
</dbReference>
<evidence type="ECO:0000259" key="11">
    <source>
        <dbReference type="PROSITE" id="PS51826"/>
    </source>
</evidence>
<keyword evidence="4 9" id="KW-0808">Transferase</keyword>
<evidence type="ECO:0000256" key="8">
    <source>
        <dbReference type="ARBA" id="ARBA00048370"/>
    </source>
</evidence>
<dbReference type="STRING" id="1410383.TGUWTKB_2650"/>
<dbReference type="Pfam" id="PF00364">
    <property type="entry name" value="Biotin_lipoyl"/>
    <property type="match status" value="2"/>
</dbReference>
<protein>
    <recommendedName>
        <fullName evidence="9">Dihydrolipoamide acetyltransferase component of pyruvate dehydrogenase complex</fullName>
        <ecNumber evidence="9">2.3.1.-</ecNumber>
    </recommendedName>
</protein>
<dbReference type="FunFam" id="3.30.559.10:FF:000004">
    <property type="entry name" value="Acetyltransferase component of pyruvate dehydrogenase complex"/>
    <property type="match status" value="1"/>
</dbReference>
<keyword evidence="6 9" id="KW-0012">Acyltransferase</keyword>
<organism evidence="12 13">
    <name type="scientific">Candidatus Tachikawaea gelatinosa</name>
    <dbReference type="NCBI Taxonomy" id="1410383"/>
    <lineage>
        <taxon>Bacteria</taxon>
        <taxon>Pseudomonadati</taxon>
        <taxon>Pseudomonadota</taxon>
        <taxon>Gammaproteobacteria</taxon>
        <taxon>Enterobacterales</taxon>
        <taxon>Enterobacteriaceae</taxon>
        <taxon>Candidatus Tachikawaea</taxon>
    </lineage>
</organism>
<dbReference type="InterPro" id="IPR036625">
    <property type="entry name" value="E3-bd_dom_sf"/>
</dbReference>
<dbReference type="PROSITE" id="PS51826">
    <property type="entry name" value="PSBD"/>
    <property type="match status" value="1"/>
</dbReference>
<evidence type="ECO:0000256" key="4">
    <source>
        <dbReference type="ARBA" id="ARBA00022679"/>
    </source>
</evidence>
<dbReference type="RefSeq" id="WP_052459539.1">
    <property type="nucleotide sequence ID" value="NZ_AP014521.1"/>
</dbReference>
<gene>
    <name evidence="12" type="primary">aceF</name>
    <name evidence="12" type="ORF">TGUWTKB_2650</name>
</gene>
<name>A0A090ALI9_9ENTR</name>
<dbReference type="EC" id="2.3.1.-" evidence="9"/>
<evidence type="ECO:0000256" key="3">
    <source>
        <dbReference type="ARBA" id="ARBA00011484"/>
    </source>
</evidence>
<dbReference type="KEGG" id="sbw:TGUWTKB_2650"/>
<dbReference type="Pfam" id="PF00198">
    <property type="entry name" value="2-oxoacid_dh"/>
    <property type="match status" value="1"/>
</dbReference>
<keyword evidence="13" id="KW-1185">Reference proteome</keyword>
<feature type="domain" description="Lipoyl-binding" evidence="10">
    <location>
        <begin position="92"/>
        <end position="165"/>
    </location>
</feature>
<dbReference type="HOGENOM" id="CLU_016733_10_0_6"/>
<evidence type="ECO:0000256" key="7">
    <source>
        <dbReference type="ARBA" id="ARBA00025211"/>
    </source>
</evidence>
<evidence type="ECO:0000313" key="13">
    <source>
        <dbReference type="Proteomes" id="UP000031627"/>
    </source>
</evidence>
<keyword evidence="5 9" id="KW-0450">Lipoyl</keyword>
<dbReference type="PANTHER" id="PTHR43178:SF2">
    <property type="entry name" value="DIHYDROLIPOYLLYSINE-RESIDUE ACETYLTRANSFERASE COMPONENT OF PYRUVATE DEHYDROGENASE COMPLEX"/>
    <property type="match status" value="1"/>
</dbReference>
<dbReference type="PROSITE" id="PS00189">
    <property type="entry name" value="LIPOYL"/>
    <property type="match status" value="2"/>
</dbReference>
<dbReference type="SUPFAM" id="SSF51230">
    <property type="entry name" value="Single hybrid motif"/>
    <property type="match status" value="2"/>
</dbReference>
<dbReference type="PANTHER" id="PTHR43178">
    <property type="entry name" value="DIHYDROLIPOAMIDE ACETYLTRANSFERASE COMPONENT OF PYRUVATE DEHYDROGENASE COMPLEX"/>
    <property type="match status" value="1"/>
</dbReference>
<evidence type="ECO:0000256" key="1">
    <source>
        <dbReference type="ARBA" id="ARBA00001938"/>
    </source>
</evidence>
<dbReference type="Pfam" id="PF02817">
    <property type="entry name" value="E3_binding"/>
    <property type="match status" value="1"/>
</dbReference>
<proteinExistence type="inferred from homology"/>
<comment type="subunit">
    <text evidence="3">Forms a 24-polypeptide structural core with octahedral symmetry.</text>
</comment>
<dbReference type="EMBL" id="AP014521">
    <property type="protein sequence ID" value="BAP58509.1"/>
    <property type="molecule type" value="Genomic_DNA"/>
</dbReference>
<dbReference type="InterPro" id="IPR050743">
    <property type="entry name" value="2-oxoacid_DH_E2_comp"/>
</dbReference>
<dbReference type="InterPro" id="IPR003016">
    <property type="entry name" value="2-oxoA_DH_lipoyl-BS"/>
</dbReference>
<evidence type="ECO:0000256" key="9">
    <source>
        <dbReference type="RuleBase" id="RU003423"/>
    </source>
</evidence>
<dbReference type="AlphaFoldDB" id="A0A090ALI9"/>
<dbReference type="Gene3D" id="4.10.320.10">
    <property type="entry name" value="E3-binding domain"/>
    <property type="match status" value="1"/>
</dbReference>
<evidence type="ECO:0000313" key="12">
    <source>
        <dbReference type="EMBL" id="BAP58509.1"/>
    </source>
</evidence>